<gene>
    <name evidence="2" type="ORF">B0X71_18170</name>
</gene>
<feature type="transmembrane region" description="Helical" evidence="1">
    <location>
        <begin position="449"/>
        <end position="471"/>
    </location>
</feature>
<dbReference type="RefSeq" id="WP_077590737.1">
    <property type="nucleotide sequence ID" value="NZ_CP019640.1"/>
</dbReference>
<reference evidence="2 3" key="1">
    <citation type="submission" date="2017-02" db="EMBL/GenBank/DDBJ databases">
        <title>The complete genomic sequence of a novel cold adapted crude oil-degrading bacterium Planococcus qaidamina Y42.</title>
        <authorList>
            <person name="Yang R."/>
        </authorList>
    </citation>
    <scope>NUCLEOTIDE SEQUENCE [LARGE SCALE GENOMIC DNA]</scope>
    <source>
        <strain evidence="2 3">Y42</strain>
    </source>
</reference>
<protein>
    <submittedName>
        <fullName evidence="2">Uncharacterized protein</fullName>
    </submittedName>
</protein>
<organism evidence="2 3">
    <name type="scientific">Planococcus lenghuensis</name>
    <dbReference type="NCBI Taxonomy" id="2213202"/>
    <lineage>
        <taxon>Bacteria</taxon>
        <taxon>Bacillati</taxon>
        <taxon>Bacillota</taxon>
        <taxon>Bacilli</taxon>
        <taxon>Bacillales</taxon>
        <taxon>Caryophanaceae</taxon>
        <taxon>Planococcus</taxon>
    </lineage>
</organism>
<keyword evidence="1" id="KW-1133">Transmembrane helix</keyword>
<evidence type="ECO:0000313" key="2">
    <source>
        <dbReference type="EMBL" id="AQQ54836.1"/>
    </source>
</evidence>
<feature type="transmembrane region" description="Helical" evidence="1">
    <location>
        <begin position="62"/>
        <end position="82"/>
    </location>
</feature>
<keyword evidence="1" id="KW-0472">Membrane</keyword>
<accession>A0A1Q2L346</accession>
<feature type="transmembrane region" description="Helical" evidence="1">
    <location>
        <begin position="491"/>
        <end position="513"/>
    </location>
</feature>
<name>A0A1Q2L346_9BACL</name>
<evidence type="ECO:0000313" key="3">
    <source>
        <dbReference type="Proteomes" id="UP000188184"/>
    </source>
</evidence>
<feature type="transmembrane region" description="Helical" evidence="1">
    <location>
        <begin position="519"/>
        <end position="539"/>
    </location>
</feature>
<sequence>MGEFQTLKLLAKLRWLFSRLGIDYRAMEIILRMKFTMDGRRTPSVFNDARREKKGNQFLKSLWIYALYSLILIPVISTDISYMYNMSIAFALLLFVLTTAMIADFSSVLLDVRDRNILQTKPVSQRTVSAAKIVHILVYVSFITGTFSAVPLIVGLVQHGIGFLLIFLVEIGLAMLLSVVATSLLYLLVLRFLDGERLKDIINYVQILLSVAVVVGYQVLARSFEFTDMNAVYEFSWWHVLLPPLWYGAPFELLLAGNTAGYVLLFSVLSVMVPLVAAGIYLKGMPSFERNLEKLMSSTAERKPKKNRLNRTWAFLLCRTEEERVFFRFGALLMKREREFKLKVYPALGMALVFPFLFLWNDPGASGFAADRTGNGYLTVYFSNFIIPNALLMLKFSEGYKGSWLFRAAPVRHEGAAYSGALKAFIVLLYLPVFLLLSAVFIWLFSPEIIPGLIAVFLSAVLQVLLTHHFIRDETYPFSRSFEFAHEANGAKMFGLGLITGGFALVHLVFVMIPFGNYLYAGVLAVAVFIGWRGMFPVAEKRKHPAKQAEAG</sequence>
<dbReference type="AlphaFoldDB" id="A0A1Q2L346"/>
<feature type="transmembrane region" description="Helical" evidence="1">
    <location>
        <begin position="201"/>
        <end position="220"/>
    </location>
</feature>
<evidence type="ECO:0000256" key="1">
    <source>
        <dbReference type="SAM" id="Phobius"/>
    </source>
</evidence>
<feature type="transmembrane region" description="Helical" evidence="1">
    <location>
        <begin position="88"/>
        <end position="112"/>
    </location>
</feature>
<feature type="transmembrane region" description="Helical" evidence="1">
    <location>
        <begin position="163"/>
        <end position="189"/>
    </location>
</feature>
<dbReference type="EMBL" id="CP019640">
    <property type="protein sequence ID" value="AQQ54836.1"/>
    <property type="molecule type" value="Genomic_DNA"/>
</dbReference>
<feature type="transmembrane region" description="Helical" evidence="1">
    <location>
        <begin position="421"/>
        <end position="443"/>
    </location>
</feature>
<keyword evidence="3" id="KW-1185">Reference proteome</keyword>
<feature type="transmembrane region" description="Helical" evidence="1">
    <location>
        <begin position="133"/>
        <end position="157"/>
    </location>
</feature>
<dbReference type="KEGG" id="pmar:B0X71_18170"/>
<proteinExistence type="predicted"/>
<feature type="transmembrane region" description="Helical" evidence="1">
    <location>
        <begin position="380"/>
        <end position="400"/>
    </location>
</feature>
<dbReference type="Proteomes" id="UP000188184">
    <property type="component" value="Chromosome"/>
</dbReference>
<feature type="transmembrane region" description="Helical" evidence="1">
    <location>
        <begin position="260"/>
        <end position="282"/>
    </location>
</feature>
<keyword evidence="1" id="KW-0812">Transmembrane</keyword>
<feature type="transmembrane region" description="Helical" evidence="1">
    <location>
        <begin position="342"/>
        <end position="360"/>
    </location>
</feature>
<dbReference type="OrthoDB" id="2659138at2"/>